<evidence type="ECO:0000259" key="12">
    <source>
        <dbReference type="Pfam" id="PF06974"/>
    </source>
</evidence>
<accession>A0A931MIY9</accession>
<evidence type="ECO:0000256" key="8">
    <source>
        <dbReference type="ARBA" id="ARBA00023098"/>
    </source>
</evidence>
<keyword evidence="9" id="KW-0012">Acyltransferase</keyword>
<feature type="domain" description="O-acyltransferase WSD1-like N-terminal" evidence="11">
    <location>
        <begin position="37"/>
        <end position="307"/>
    </location>
</feature>
<evidence type="ECO:0000256" key="5">
    <source>
        <dbReference type="ARBA" id="ARBA00022516"/>
    </source>
</evidence>
<gene>
    <name evidence="13" type="ORF">I5803_17175</name>
</gene>
<dbReference type="Gene3D" id="3.30.559.10">
    <property type="entry name" value="Chloramphenicol acetyltransferase-like domain"/>
    <property type="match status" value="1"/>
</dbReference>
<evidence type="ECO:0000259" key="11">
    <source>
        <dbReference type="Pfam" id="PF03007"/>
    </source>
</evidence>
<dbReference type="InterPro" id="IPR045034">
    <property type="entry name" value="O-acyltransferase_WSD1-like"/>
</dbReference>
<evidence type="ECO:0000256" key="9">
    <source>
        <dbReference type="ARBA" id="ARBA00023315"/>
    </source>
</evidence>
<dbReference type="GO" id="GO:0004144">
    <property type="term" value="F:diacylglycerol O-acyltransferase activity"/>
    <property type="evidence" value="ECO:0007669"/>
    <property type="project" value="UniProtKB-EC"/>
</dbReference>
<evidence type="ECO:0000313" key="13">
    <source>
        <dbReference type="EMBL" id="MBG9389765.1"/>
    </source>
</evidence>
<comment type="pathway">
    <text evidence="1">Glycerolipid metabolism; triacylglycerol biosynthesis.</text>
</comment>
<dbReference type="GO" id="GO:0005886">
    <property type="term" value="C:plasma membrane"/>
    <property type="evidence" value="ECO:0007669"/>
    <property type="project" value="TreeGrafter"/>
</dbReference>
<keyword evidence="14" id="KW-1185">Reference proteome</keyword>
<dbReference type="InterPro" id="IPR004255">
    <property type="entry name" value="O-acyltransferase_WSD1_N"/>
</dbReference>
<sequence length="502" mass="54781">MVTRIVAQQAAGAAARKIRKDATRAAGGMLGLSGERMTKVDTAWLRMDSPSNLMMIVGVWTLRPRIRHADLCERVQERLLKYARFRQRVVEDTAGATWVEDAKFDIQRHVLLEKLPRHSKGEEQFALQERVGELAMQPLDRRHPLWQFHLVEDYDGGSALIVRIHHCIADGIALISVTMSLVDGGAPPPERARKASAAGAQDWIADTLIKPFTDMSVKALGAAGEGAVRSLGLLRDPQKGIDGSLDLAKLAYQVVSDAAALALMPDDSKTRLKGKPGMTKRVAWCDPIPLDEVRAVGKALNCSINDVLLSCVAGAIGQYLKSLGDDISGQEIRAMIPVNLRPLDQAYKLGNRFGLVPLVLPIGMENPIERVYEVRRRMDALKGSTQPLLAFGMLAIAGLLIKPAQEAMLNLFGKKTTAVMTNVPGPREKLKFLGSTLEQSMFWVPQSGDIGLGVSILSYGGGVQFGVITDTVLCPKPQAIIDEFEPEFARLSLVTLMLPWGE</sequence>
<comment type="catalytic activity">
    <reaction evidence="10">
        <text>an acyl-CoA + a 1,2-diacyl-sn-glycerol = a triacyl-sn-glycerol + CoA</text>
        <dbReference type="Rhea" id="RHEA:10868"/>
        <dbReference type="ChEBI" id="CHEBI:17815"/>
        <dbReference type="ChEBI" id="CHEBI:57287"/>
        <dbReference type="ChEBI" id="CHEBI:58342"/>
        <dbReference type="ChEBI" id="CHEBI:64615"/>
        <dbReference type="EC" id="2.3.1.20"/>
    </reaction>
</comment>
<evidence type="ECO:0000256" key="2">
    <source>
        <dbReference type="ARBA" id="ARBA00005189"/>
    </source>
</evidence>
<proteinExistence type="inferred from homology"/>
<organism evidence="13 14">
    <name type="scientific">Caenimonas aquaedulcis</name>
    <dbReference type="NCBI Taxonomy" id="2793270"/>
    <lineage>
        <taxon>Bacteria</taxon>
        <taxon>Pseudomonadati</taxon>
        <taxon>Pseudomonadota</taxon>
        <taxon>Betaproteobacteria</taxon>
        <taxon>Burkholderiales</taxon>
        <taxon>Comamonadaceae</taxon>
        <taxon>Caenimonas</taxon>
    </lineage>
</organism>
<evidence type="ECO:0000256" key="3">
    <source>
        <dbReference type="ARBA" id="ARBA00009587"/>
    </source>
</evidence>
<keyword evidence="7" id="KW-0319">Glycerol metabolism</keyword>
<dbReference type="EC" id="2.3.1.20" evidence="4"/>
<evidence type="ECO:0000256" key="6">
    <source>
        <dbReference type="ARBA" id="ARBA00022679"/>
    </source>
</evidence>
<evidence type="ECO:0000256" key="4">
    <source>
        <dbReference type="ARBA" id="ARBA00013244"/>
    </source>
</evidence>
<evidence type="ECO:0000256" key="1">
    <source>
        <dbReference type="ARBA" id="ARBA00004771"/>
    </source>
</evidence>
<dbReference type="PANTHER" id="PTHR31650">
    <property type="entry name" value="O-ACYLTRANSFERASE (WSD1-LIKE) FAMILY PROTEIN"/>
    <property type="match status" value="1"/>
</dbReference>
<comment type="pathway">
    <text evidence="2">Lipid metabolism.</text>
</comment>
<dbReference type="GO" id="GO:0006071">
    <property type="term" value="P:glycerol metabolic process"/>
    <property type="evidence" value="ECO:0007669"/>
    <property type="project" value="UniProtKB-KW"/>
</dbReference>
<reference evidence="13" key="1">
    <citation type="submission" date="2020-11" db="EMBL/GenBank/DDBJ databases">
        <title>Bacterial whole genome sequence for Caenimonas sp. DR4.4.</title>
        <authorList>
            <person name="Le V."/>
            <person name="Ko S.-R."/>
            <person name="Ahn C.-Y."/>
            <person name="Oh H.-M."/>
        </authorList>
    </citation>
    <scope>NUCLEOTIDE SEQUENCE</scope>
    <source>
        <strain evidence="13">DR4.4</strain>
    </source>
</reference>
<feature type="domain" description="O-acyltransferase WSD1 C-terminal" evidence="12">
    <location>
        <begin position="350"/>
        <end position="491"/>
    </location>
</feature>
<dbReference type="SUPFAM" id="SSF52777">
    <property type="entry name" value="CoA-dependent acyltransferases"/>
    <property type="match status" value="1"/>
</dbReference>
<dbReference type="NCBIfam" id="TIGR02946">
    <property type="entry name" value="acyl_WS_DGAT"/>
    <property type="match status" value="1"/>
</dbReference>
<evidence type="ECO:0000256" key="7">
    <source>
        <dbReference type="ARBA" id="ARBA00022798"/>
    </source>
</evidence>
<keyword evidence="8" id="KW-0443">Lipid metabolism</keyword>
<name>A0A931MIY9_9BURK</name>
<protein>
    <recommendedName>
        <fullName evidence="4">diacylglycerol O-acyltransferase</fullName>
        <ecNumber evidence="4">2.3.1.20</ecNumber>
    </recommendedName>
</protein>
<keyword evidence="5" id="KW-0444">Lipid biosynthesis</keyword>
<dbReference type="AlphaFoldDB" id="A0A931MIY9"/>
<dbReference type="InterPro" id="IPR009721">
    <property type="entry name" value="O-acyltransferase_WSD1_C"/>
</dbReference>
<dbReference type="Pfam" id="PF06974">
    <property type="entry name" value="WS_DGAT_C"/>
    <property type="match status" value="1"/>
</dbReference>
<comment type="similarity">
    <text evidence="3">Belongs to the long-chain O-acyltransferase family.</text>
</comment>
<dbReference type="EMBL" id="JADWYS010000001">
    <property type="protein sequence ID" value="MBG9389765.1"/>
    <property type="molecule type" value="Genomic_DNA"/>
</dbReference>
<evidence type="ECO:0000313" key="14">
    <source>
        <dbReference type="Proteomes" id="UP000651050"/>
    </source>
</evidence>
<dbReference type="InterPro" id="IPR023213">
    <property type="entry name" value="CAT-like_dom_sf"/>
</dbReference>
<evidence type="ECO:0000256" key="10">
    <source>
        <dbReference type="ARBA" id="ARBA00048109"/>
    </source>
</evidence>
<dbReference type="InterPro" id="IPR014292">
    <property type="entry name" value="Acyl_transf_WS/DGAT"/>
</dbReference>
<keyword evidence="6" id="KW-0808">Transferase</keyword>
<dbReference type="Proteomes" id="UP000651050">
    <property type="component" value="Unassembled WGS sequence"/>
</dbReference>
<dbReference type="PANTHER" id="PTHR31650:SF1">
    <property type="entry name" value="WAX ESTER SYNTHASE_DIACYLGLYCEROL ACYLTRANSFERASE 4-RELATED"/>
    <property type="match status" value="1"/>
</dbReference>
<comment type="caution">
    <text evidence="13">The sequence shown here is derived from an EMBL/GenBank/DDBJ whole genome shotgun (WGS) entry which is preliminary data.</text>
</comment>
<dbReference type="GO" id="GO:0019432">
    <property type="term" value="P:triglyceride biosynthetic process"/>
    <property type="evidence" value="ECO:0007669"/>
    <property type="project" value="TreeGrafter"/>
</dbReference>
<dbReference type="Pfam" id="PF03007">
    <property type="entry name" value="WS_DGAT_cat"/>
    <property type="match status" value="1"/>
</dbReference>